<evidence type="ECO:0000313" key="1">
    <source>
        <dbReference type="EMBL" id="MEQ2365361.1"/>
    </source>
</evidence>
<gene>
    <name evidence="1" type="ORF">WMO25_09670</name>
</gene>
<evidence type="ECO:0000313" key="2">
    <source>
        <dbReference type="Proteomes" id="UP001469749"/>
    </source>
</evidence>
<keyword evidence="2" id="KW-1185">Reference proteome</keyword>
<name>A0ABV1B4N5_9FIRM</name>
<proteinExistence type="predicted"/>
<dbReference type="Gene3D" id="2.30.40.10">
    <property type="entry name" value="Urease, subunit C, domain 1"/>
    <property type="match status" value="1"/>
</dbReference>
<dbReference type="SUPFAM" id="SSF51338">
    <property type="entry name" value="Composite domain of metallo-dependent hydrolases"/>
    <property type="match status" value="1"/>
</dbReference>
<protein>
    <submittedName>
        <fullName evidence="1">Uncharacterized protein</fullName>
    </submittedName>
</protein>
<dbReference type="EMBL" id="JBBMEK010000109">
    <property type="protein sequence ID" value="MEQ2365361.1"/>
    <property type="molecule type" value="Genomic_DNA"/>
</dbReference>
<accession>A0ABV1B4N5</accession>
<reference evidence="1 2" key="1">
    <citation type="submission" date="2024-03" db="EMBL/GenBank/DDBJ databases">
        <title>Human intestinal bacterial collection.</title>
        <authorList>
            <person name="Pauvert C."/>
            <person name="Hitch T.C.A."/>
            <person name="Clavel T."/>
        </authorList>
    </citation>
    <scope>NUCLEOTIDE SEQUENCE [LARGE SCALE GENOMIC DNA]</scope>
    <source>
        <strain evidence="1 2">CLA-AA-H190</strain>
    </source>
</reference>
<comment type="caution">
    <text evidence="1">The sequence shown here is derived from an EMBL/GenBank/DDBJ whole genome shotgun (WGS) entry which is preliminary data.</text>
</comment>
<dbReference type="RefSeq" id="WP_349085139.1">
    <property type="nucleotide sequence ID" value="NZ_JBBMEK010000109.1"/>
</dbReference>
<organism evidence="1 2">
    <name type="scientific">Coprococcus intestinihominis</name>
    <dbReference type="NCBI Taxonomy" id="3133154"/>
    <lineage>
        <taxon>Bacteria</taxon>
        <taxon>Bacillati</taxon>
        <taxon>Bacillota</taxon>
        <taxon>Clostridia</taxon>
        <taxon>Lachnospirales</taxon>
        <taxon>Lachnospiraceae</taxon>
        <taxon>Coprococcus</taxon>
    </lineage>
</organism>
<sequence>MFYQEEFVKARMGRKDGNQMSESYTENEEVFADIVINGRIFGSDGRARNGALAVKDGKYLAIGDCDEISRYIGLDTIMCGYKNKSVLACLYSQATGDNVHEMGAAYQPSGEYKIMSGNLTMKVGDQANLTVYDEKVDVYSELEQSESKVLMKIENGAIIYRRRNPGNRTCAGMHFHP</sequence>
<dbReference type="InterPro" id="IPR011059">
    <property type="entry name" value="Metal-dep_hydrolase_composite"/>
</dbReference>
<dbReference type="Proteomes" id="UP001469749">
    <property type="component" value="Unassembled WGS sequence"/>
</dbReference>